<feature type="region of interest" description="Disordered" evidence="8">
    <location>
        <begin position="1040"/>
        <end position="1065"/>
    </location>
</feature>
<dbReference type="GO" id="GO:0008270">
    <property type="term" value="F:zinc ion binding"/>
    <property type="evidence" value="ECO:0007669"/>
    <property type="project" value="UniProtKB-KW"/>
</dbReference>
<dbReference type="Pfam" id="PF00096">
    <property type="entry name" value="zf-C2H2"/>
    <property type="match status" value="2"/>
</dbReference>
<dbReference type="EnsemblMetazoa" id="BGLB027910-RH">
    <property type="protein sequence ID" value="BGLB027910-PH"/>
    <property type="gene ID" value="BGLB027910"/>
</dbReference>
<dbReference type="EnsemblMetazoa" id="BGLB027910-RA">
    <property type="protein sequence ID" value="BGLB027910-PA"/>
    <property type="gene ID" value="BGLB027910"/>
</dbReference>
<evidence type="ECO:0000256" key="4">
    <source>
        <dbReference type="ARBA" id="ARBA00022771"/>
    </source>
</evidence>
<dbReference type="SUPFAM" id="SSF57667">
    <property type="entry name" value="beta-beta-alpha zinc fingers"/>
    <property type="match status" value="6"/>
</dbReference>
<evidence type="ECO:0000256" key="6">
    <source>
        <dbReference type="ARBA" id="ARBA00023242"/>
    </source>
</evidence>
<keyword evidence="2" id="KW-0479">Metal-binding</keyword>
<dbReference type="SMART" id="SM00355">
    <property type="entry name" value="ZnF_C2H2"/>
    <property type="match status" value="18"/>
</dbReference>
<dbReference type="RefSeq" id="XP_013083926.2">
    <property type="nucleotide sequence ID" value="XM_013228472.2"/>
</dbReference>
<proteinExistence type="predicted"/>
<evidence type="ECO:0000256" key="2">
    <source>
        <dbReference type="ARBA" id="ARBA00022723"/>
    </source>
</evidence>
<dbReference type="PANTHER" id="PTHR16515">
    <property type="entry name" value="PR DOMAIN ZINC FINGER PROTEIN"/>
    <property type="match status" value="1"/>
</dbReference>
<dbReference type="OrthoDB" id="3561125at2759"/>
<keyword evidence="5" id="KW-0862">Zinc</keyword>
<feature type="domain" description="C2H2-type" evidence="9">
    <location>
        <begin position="579"/>
        <end position="606"/>
    </location>
</feature>
<evidence type="ECO:0000313" key="10">
    <source>
        <dbReference type="EnsemblMetazoa" id="BGLB027910-PE"/>
    </source>
</evidence>
<dbReference type="GO" id="GO:0005634">
    <property type="term" value="C:nucleus"/>
    <property type="evidence" value="ECO:0007669"/>
    <property type="project" value="UniProtKB-SubCell"/>
</dbReference>
<evidence type="ECO:0000256" key="3">
    <source>
        <dbReference type="ARBA" id="ARBA00022737"/>
    </source>
</evidence>
<evidence type="ECO:0000256" key="5">
    <source>
        <dbReference type="ARBA" id="ARBA00022833"/>
    </source>
</evidence>
<reference evidence="11" key="1">
    <citation type="journal article" date="2004" name="J. Parasitol.">
        <title>The mitochondrial genome of Biomphalaria glabrata (Gastropoda: Basommatophora), intermediate host of Schistosoma mansoni.</title>
        <authorList>
            <person name="DeJong R.J."/>
            <person name="Emery A.M."/>
            <person name="Adema C.M."/>
        </authorList>
    </citation>
    <scope>NUCLEOTIDE SEQUENCE</scope>
    <source>
        <strain evidence="11">BB02</strain>
    </source>
</reference>
<dbReference type="Proteomes" id="UP000076420">
    <property type="component" value="Unassembled WGS sequence"/>
</dbReference>
<feature type="domain" description="C2H2-type" evidence="9">
    <location>
        <begin position="507"/>
        <end position="534"/>
    </location>
</feature>
<comment type="subcellular location">
    <subcellularLocation>
        <location evidence="1">Nucleus</location>
    </subcellularLocation>
</comment>
<evidence type="ECO:0000313" key="11">
    <source>
        <dbReference type="EnsemblMetazoa" id="BGLB027910-PG"/>
    </source>
</evidence>
<dbReference type="InterPro" id="IPR036236">
    <property type="entry name" value="Znf_C2H2_sf"/>
</dbReference>
<organism evidence="10 12">
    <name type="scientific">Biomphalaria glabrata</name>
    <name type="common">Bloodfluke planorb</name>
    <name type="synonym">Freshwater snail</name>
    <dbReference type="NCBI Taxonomy" id="6526"/>
    <lineage>
        <taxon>Eukaryota</taxon>
        <taxon>Metazoa</taxon>
        <taxon>Spiralia</taxon>
        <taxon>Lophotrochozoa</taxon>
        <taxon>Mollusca</taxon>
        <taxon>Gastropoda</taxon>
        <taxon>Heterobranchia</taxon>
        <taxon>Euthyneura</taxon>
        <taxon>Panpulmonata</taxon>
        <taxon>Hygrophila</taxon>
        <taxon>Lymnaeoidea</taxon>
        <taxon>Planorbidae</taxon>
        <taxon>Biomphalaria</taxon>
    </lineage>
</organism>
<evidence type="ECO:0000256" key="7">
    <source>
        <dbReference type="PROSITE-ProRule" id="PRU00042"/>
    </source>
</evidence>
<feature type="compositionally biased region" description="Polar residues" evidence="8">
    <location>
        <begin position="108"/>
        <end position="128"/>
    </location>
</feature>
<evidence type="ECO:0000256" key="1">
    <source>
        <dbReference type="ARBA" id="ARBA00004123"/>
    </source>
</evidence>
<feature type="domain" description="C2H2-type" evidence="9">
    <location>
        <begin position="1148"/>
        <end position="1175"/>
    </location>
</feature>
<accession>A0A2C9L7Y5</accession>
<feature type="domain" description="C2H2-type" evidence="9">
    <location>
        <begin position="361"/>
        <end position="388"/>
    </location>
</feature>
<feature type="domain" description="C2H2-type" evidence="9">
    <location>
        <begin position="1092"/>
        <end position="1119"/>
    </location>
</feature>
<dbReference type="VEuPathDB" id="VectorBase:BGLB027910"/>
<protein>
    <recommendedName>
        <fullName evidence="9">C2H2-type domain-containing protein</fullName>
    </recommendedName>
</protein>
<feature type="domain" description="C2H2-type" evidence="9">
    <location>
        <begin position="304"/>
        <end position="332"/>
    </location>
</feature>
<dbReference type="VEuPathDB" id="VectorBase:BGLAX_037274"/>
<evidence type="ECO:0000313" key="12">
    <source>
        <dbReference type="Proteomes" id="UP000076420"/>
    </source>
</evidence>
<dbReference type="GO" id="GO:0010468">
    <property type="term" value="P:regulation of gene expression"/>
    <property type="evidence" value="ECO:0007669"/>
    <property type="project" value="TreeGrafter"/>
</dbReference>
<dbReference type="RefSeq" id="XP_013083934.2">
    <property type="nucleotide sequence ID" value="XM_013228480.2"/>
</dbReference>
<dbReference type="EnsemblMetazoa" id="BGLB027910-RE">
    <property type="protein sequence ID" value="BGLB027910-PE"/>
    <property type="gene ID" value="BGLB027910"/>
</dbReference>
<feature type="domain" description="C2H2-type" evidence="9">
    <location>
        <begin position="1332"/>
        <end position="1359"/>
    </location>
</feature>
<dbReference type="EnsemblMetazoa" id="BGLB027910-RF">
    <property type="protein sequence ID" value="BGLB027910-PF"/>
    <property type="gene ID" value="BGLB027910"/>
</dbReference>
<keyword evidence="6" id="KW-0539">Nucleus</keyword>
<dbReference type="PANTHER" id="PTHR16515:SF66">
    <property type="entry name" value="C2H2-TYPE DOMAIN-CONTAINING PROTEIN"/>
    <property type="match status" value="1"/>
</dbReference>
<sequence length="1487" mass="165842">MATDVNEINDSSKTWESALVSEKANALSAADNQDHTTSSENIFDQNFIVVNNNGDINLEGLDPSLLKCVKEVLEDLERQQSSSQGTSNGDSEPVTTYIINLSNFEEPNVSCSRNETSSDNVVMQNYSESKSEENKTSGETDLNTPNISVEQNITLLDNPDRKDGSPSVFKSETTIKTSSITSKIKTLPFAGTSVTQSSQHSTTELDTKMSGKIIQPSVVVEDSALSDPVVTVYVTSSDQVPDTVKSSSTITVLSSTESADNLEDKSPVRNIQSLEHKLSGICSNDSSCDSFPSTTSSVSESMLYKCSECEYSSHNKHYYKQHVDLVHREDRPYKCPHCDYAGKRRHALLEHMVVHSNQRPFICGHCNASFRKKGHLTNHIKLHTSQKLVHCGVCNIQLPDTEAFETHLRKIHNTDRLFKCKLCDHTVIDREVMLRHLQTHNEASVYSCPNCDCVLESEESLISHMTNVHNFHLVKGAEGKQNGLKVDESVKSNSEIIKPSTPLITNMMCSECGFICSSSEIMQKHMWIHIKKKACKQEFMNSNIVNPSSDTLVAPSTTLGVLKMNVDSGKKTLPKDVVYQCTSCSFTSSDNSAFIKHMLAHKTQQRVTSVDQSKLEDSTSERGVVTSSKPQSRSAGYLTKQESQEQKQNESSVPFIYDKEAARYRCIICGYHCEYQRTIKAHIWKHSGHQNIEYPIFDQTSTTNIKPASTLIQALVNKVNPKDDYSKGAPPVNSVHHTLPNVPGNSVNLFPVNMLSKGENIQLKDMKGLLPSEIWKATSASRLLGNIASSSLKSESKSSINCSGSTNNSFVHSFNRETSQIHVISSADVSQTFSPASFKLSSVKDESPLVSTIKNELYEQGESMSSIDEGFTEPSVVVEVMDTVSSESGLTGMASQHGSPRILDLDGSSGETKLIKALGNEDKTWKKSLIKTEADNLPIQAPEESFSETKSQKSFSAQLRCPISDHQVQDIHTHLPLCKQNIKTKHLQESQLVQTEMDVGHAEDTDSAESSDELSSSGGLCQQQKSGICSSLLAVIEQLRERSRSESEEDRQGESPVKKSEIKKNFPTELDMDSVDELQNIEKIFESGSEKFRCSLCHYTSQRICNIKLHMKTHRQKKPSECSLCDFSSTSSEALQQHMLKHCKIRTYACKFCPQSFNHKSTLRAHLRAHKDQEPFLCAYCVFETTNPLEYREHMLVHSGCSSRLRCPGCELILNNKEELTVHLLKCKGGAKKSKPLFSINERKLADKDVDKANSQISQNAVITTHECVVSGCSFTSPSILKLHDHLSVHCDPSLLVCNLCDFKALHSRSLKSHMKRHSNDQRYVQQPLEQYKCNLCGYVCHHLPSLKSHMWRHASDQSYSYEFTNDVINAAIDHDTRVEAEGEPDDPELLDRVINSERRILEGELSKCNKGDGQRPICWVTFRCCSCGFETINKAKLNIHMRAHSDIIQQALDLQRKSLSPKNAGKRLLLADNTAQLKVARTNEMV</sequence>
<dbReference type="Gene3D" id="3.30.160.60">
    <property type="entry name" value="Classic Zinc Finger"/>
    <property type="match status" value="8"/>
</dbReference>
<dbReference type="FunFam" id="3.30.160.60:FF:000145">
    <property type="entry name" value="Zinc finger protein 574"/>
    <property type="match status" value="1"/>
</dbReference>
<reference evidence="10" key="3">
    <citation type="submission" date="2020-05" db="UniProtKB">
        <authorList>
            <consortium name="EnsemblMetazoa"/>
        </authorList>
    </citation>
    <scope>IDENTIFICATION</scope>
    <source>
        <strain evidence="10">BB02</strain>
    </source>
</reference>
<dbReference type="EnsemblMetazoa" id="BGLB027910-RG">
    <property type="protein sequence ID" value="BGLB027910-PG"/>
    <property type="gene ID" value="BGLB027910"/>
</dbReference>
<keyword evidence="4 7" id="KW-0863">Zinc-finger</keyword>
<dbReference type="KEGG" id="bgt:106068947"/>
<dbReference type="InterPro" id="IPR013087">
    <property type="entry name" value="Znf_C2H2_type"/>
</dbReference>
<feature type="region of interest" description="Disordered" evidence="8">
    <location>
        <begin position="997"/>
        <end position="1022"/>
    </location>
</feature>
<reference evidence="11" key="2">
    <citation type="submission" date="2013-03" db="EMBL/GenBank/DDBJ databases">
        <title>Sequence assembly of the Biomphalaria glabrata genome version 4.3.</title>
        <authorList>
            <person name="Warren W."/>
            <person name="Wilson R.K."/>
            <person name="Hillier L.W."/>
            <person name="Minx P."/>
        </authorList>
    </citation>
    <scope>NUCLEOTIDE SEQUENCE</scope>
    <source>
        <strain evidence="11">BB02</strain>
    </source>
</reference>
<dbReference type="STRING" id="6526.A0A2C9L7Y5"/>
<feature type="compositionally biased region" description="Polar residues" evidence="8">
    <location>
        <begin position="625"/>
        <end position="634"/>
    </location>
</feature>
<dbReference type="EnsemblMetazoa" id="BGLB027910-RC">
    <property type="protein sequence ID" value="BGLB027910-PC"/>
    <property type="gene ID" value="BGLB027910"/>
</dbReference>
<name>A0A2C9L7Y5_BIOGL</name>
<evidence type="ECO:0000259" key="9">
    <source>
        <dbReference type="PROSITE" id="PS50157"/>
    </source>
</evidence>
<dbReference type="RefSeq" id="XP_013083961.2">
    <property type="nucleotide sequence ID" value="XM_013228507.2"/>
</dbReference>
<dbReference type="PROSITE" id="PS00028">
    <property type="entry name" value="ZINC_FINGER_C2H2_1"/>
    <property type="match status" value="8"/>
</dbReference>
<feature type="region of interest" description="Disordered" evidence="8">
    <location>
        <begin position="108"/>
        <end position="144"/>
    </location>
</feature>
<feature type="domain" description="C2H2-type" evidence="9">
    <location>
        <begin position="333"/>
        <end position="360"/>
    </location>
</feature>
<feature type="region of interest" description="Disordered" evidence="8">
    <location>
        <begin position="606"/>
        <end position="651"/>
    </location>
</feature>
<feature type="compositionally biased region" description="Basic and acidic residues" evidence="8">
    <location>
        <begin position="129"/>
        <end position="138"/>
    </location>
</feature>
<dbReference type="PROSITE" id="PS50157">
    <property type="entry name" value="ZINC_FINGER_C2H2_2"/>
    <property type="match status" value="9"/>
</dbReference>
<dbReference type="EnsemblMetazoa" id="BGLB027910-RD">
    <property type="protein sequence ID" value="BGLB027910-PD"/>
    <property type="gene ID" value="BGLB027910"/>
</dbReference>
<gene>
    <name evidence="10" type="primary">106068947</name>
</gene>
<dbReference type="EnsemblMetazoa" id="BGLB027910-RB">
    <property type="protein sequence ID" value="BGLB027910-PB"/>
    <property type="gene ID" value="BGLB027910"/>
</dbReference>
<feature type="domain" description="C2H2-type" evidence="9">
    <location>
        <begin position="1423"/>
        <end position="1446"/>
    </location>
</feature>
<evidence type="ECO:0000256" key="8">
    <source>
        <dbReference type="SAM" id="MobiDB-lite"/>
    </source>
</evidence>
<dbReference type="InterPro" id="IPR050331">
    <property type="entry name" value="Zinc_finger"/>
</dbReference>
<keyword evidence="3" id="KW-0677">Repeat</keyword>
<dbReference type="RefSeq" id="XP_013083982.2">
    <property type="nucleotide sequence ID" value="XM_013228528.2"/>
</dbReference>